<feature type="domain" description="TRAF1-6 MATH" evidence="1">
    <location>
        <begin position="74"/>
        <end position="155"/>
    </location>
</feature>
<sequence length="188" mass="21757">MSLKNLTTGNGLFLNGGVKSTGADPDEEDVLNPRQDEIDRFNSSIHVESGKRVFSYFWKVTDMEYKLKSWGPRRSLRSPSFYIFEYGYMMYMRLFPRQNGQNVYTHVGLTKGDYDEALEWPFILKHRVSILDQASPPFQDIVSRVWDPKVISKSCKANYLVFKGSIIAHRELHAFIHIPTEISFSLAH</sequence>
<evidence type="ECO:0000259" key="1">
    <source>
        <dbReference type="Pfam" id="PF21355"/>
    </source>
</evidence>
<dbReference type="Pfam" id="PF21355">
    <property type="entry name" value="TRAF-mep_MATH"/>
    <property type="match status" value="1"/>
</dbReference>
<gene>
    <name evidence="2" type="ORF">OUZ56_018503</name>
</gene>
<name>A0ABQ9Z910_9CRUS</name>
<organism evidence="2 3">
    <name type="scientific">Daphnia magna</name>
    <dbReference type="NCBI Taxonomy" id="35525"/>
    <lineage>
        <taxon>Eukaryota</taxon>
        <taxon>Metazoa</taxon>
        <taxon>Ecdysozoa</taxon>
        <taxon>Arthropoda</taxon>
        <taxon>Crustacea</taxon>
        <taxon>Branchiopoda</taxon>
        <taxon>Diplostraca</taxon>
        <taxon>Cladocera</taxon>
        <taxon>Anomopoda</taxon>
        <taxon>Daphniidae</taxon>
        <taxon>Daphnia</taxon>
    </lineage>
</organism>
<evidence type="ECO:0000313" key="3">
    <source>
        <dbReference type="Proteomes" id="UP001234178"/>
    </source>
</evidence>
<keyword evidence="3" id="KW-1185">Reference proteome</keyword>
<dbReference type="Gene3D" id="2.60.210.10">
    <property type="entry name" value="Apoptosis, Tumor Necrosis Factor Receptor Associated Protein 2, Chain A"/>
    <property type="match status" value="1"/>
</dbReference>
<dbReference type="EMBL" id="JAOYFB010000003">
    <property type="protein sequence ID" value="KAK4009388.1"/>
    <property type="molecule type" value="Genomic_DNA"/>
</dbReference>
<accession>A0ABQ9Z910</accession>
<comment type="caution">
    <text evidence="2">The sequence shown here is derived from an EMBL/GenBank/DDBJ whole genome shotgun (WGS) entry which is preliminary data.</text>
</comment>
<proteinExistence type="predicted"/>
<dbReference type="InterPro" id="IPR049342">
    <property type="entry name" value="TRAF1-6_MATH_dom"/>
</dbReference>
<dbReference type="Proteomes" id="UP001234178">
    <property type="component" value="Unassembled WGS sequence"/>
</dbReference>
<dbReference type="SUPFAM" id="SSF49599">
    <property type="entry name" value="TRAF domain-like"/>
    <property type="match status" value="1"/>
</dbReference>
<protein>
    <recommendedName>
        <fullName evidence="1">TRAF1-6 MATH domain-containing protein</fullName>
    </recommendedName>
</protein>
<reference evidence="2 3" key="1">
    <citation type="journal article" date="2023" name="Nucleic Acids Res.">
        <title>The hologenome of Daphnia magna reveals possible DNA methylation and microbiome-mediated evolution of the host genome.</title>
        <authorList>
            <person name="Chaturvedi A."/>
            <person name="Li X."/>
            <person name="Dhandapani V."/>
            <person name="Marshall H."/>
            <person name="Kissane S."/>
            <person name="Cuenca-Cambronero M."/>
            <person name="Asole G."/>
            <person name="Calvet F."/>
            <person name="Ruiz-Romero M."/>
            <person name="Marangio P."/>
            <person name="Guigo R."/>
            <person name="Rago D."/>
            <person name="Mirbahai L."/>
            <person name="Eastwood N."/>
            <person name="Colbourne J.K."/>
            <person name="Zhou J."/>
            <person name="Mallon E."/>
            <person name="Orsini L."/>
        </authorList>
    </citation>
    <scope>NUCLEOTIDE SEQUENCE [LARGE SCALE GENOMIC DNA]</scope>
    <source>
        <strain evidence="2">LRV0_1</strain>
    </source>
</reference>
<dbReference type="InterPro" id="IPR008974">
    <property type="entry name" value="TRAF-like"/>
</dbReference>
<evidence type="ECO:0000313" key="2">
    <source>
        <dbReference type="EMBL" id="KAK4009388.1"/>
    </source>
</evidence>